<gene>
    <name evidence="1" type="ORF">Q9R02_15845</name>
</gene>
<organism evidence="1 2">
    <name type="scientific">Arthrobacter horti</name>
    <dbReference type="NCBI Taxonomy" id="3068273"/>
    <lineage>
        <taxon>Bacteria</taxon>
        <taxon>Bacillati</taxon>
        <taxon>Actinomycetota</taxon>
        <taxon>Actinomycetes</taxon>
        <taxon>Micrococcales</taxon>
        <taxon>Micrococcaceae</taxon>
        <taxon>Arthrobacter</taxon>
    </lineage>
</organism>
<keyword evidence="2" id="KW-1185">Reference proteome</keyword>
<name>A0ABT9ISN8_9MICC</name>
<sequence length="295" mass="31979">MTDHLSAGKFITGHARLLDRHRHAALREPSHRHGEAVIQALEAYRNPDGGYGWGLEPDLRSPESQVAGALHALEALADAWPAVSGRLPALLDWLESVTLRDGGLPFALPVADYTACAPFWVSADPKESSLQLTAAVVAQAHRLAVRDRRVGAHPWLARATGYCLARIEELDERPFAYVLSFSLQLLDRLAGSDERAAAQLERLGKWLPEDGTITVDGGAVGESLHLTDFAPEPGGPVRALFSDAAAEIALARLEREQDDDGGWPVDFSSYSEAAALEWRGYLSVRAAAVLRLNGR</sequence>
<reference evidence="1 2" key="1">
    <citation type="submission" date="2023-08" db="EMBL/GenBank/DDBJ databases">
        <title>Arthrobacter horti sp. nov., isolated from forest soil.</title>
        <authorList>
            <person name="Park M."/>
        </authorList>
    </citation>
    <scope>NUCLEOTIDE SEQUENCE [LARGE SCALE GENOMIC DNA]</scope>
    <source>
        <strain evidence="1 2">YJM1</strain>
    </source>
</reference>
<dbReference type="Gene3D" id="1.50.10.20">
    <property type="match status" value="1"/>
</dbReference>
<evidence type="ECO:0008006" key="3">
    <source>
        <dbReference type="Google" id="ProtNLM"/>
    </source>
</evidence>
<dbReference type="Proteomes" id="UP001232725">
    <property type="component" value="Unassembled WGS sequence"/>
</dbReference>
<dbReference type="InterPro" id="IPR008930">
    <property type="entry name" value="Terpenoid_cyclase/PrenylTrfase"/>
</dbReference>
<proteinExistence type="predicted"/>
<dbReference type="EMBL" id="JAVALS010000019">
    <property type="protein sequence ID" value="MDP5228630.1"/>
    <property type="molecule type" value="Genomic_DNA"/>
</dbReference>
<comment type="caution">
    <text evidence="1">The sequence shown here is derived from an EMBL/GenBank/DDBJ whole genome shotgun (WGS) entry which is preliminary data.</text>
</comment>
<evidence type="ECO:0000313" key="1">
    <source>
        <dbReference type="EMBL" id="MDP5228630.1"/>
    </source>
</evidence>
<dbReference type="SUPFAM" id="SSF48239">
    <property type="entry name" value="Terpenoid cyclases/Protein prenyltransferases"/>
    <property type="match status" value="1"/>
</dbReference>
<evidence type="ECO:0000313" key="2">
    <source>
        <dbReference type="Proteomes" id="UP001232725"/>
    </source>
</evidence>
<protein>
    <recommendedName>
        <fullName evidence="3">Prenyltransferase</fullName>
    </recommendedName>
</protein>
<accession>A0ABT9ISN8</accession>
<dbReference type="RefSeq" id="WP_305997675.1">
    <property type="nucleotide sequence ID" value="NZ_JAVALS010000019.1"/>
</dbReference>